<evidence type="ECO:0000313" key="2">
    <source>
        <dbReference type="EMBL" id="WOB24756.1"/>
    </source>
</evidence>
<organism evidence="2 3">
    <name type="scientific">Xanthomonas dyei</name>
    <dbReference type="NCBI Taxonomy" id="743699"/>
    <lineage>
        <taxon>Bacteria</taxon>
        <taxon>Pseudomonadati</taxon>
        <taxon>Pseudomonadota</taxon>
        <taxon>Gammaproteobacteria</taxon>
        <taxon>Lysobacterales</taxon>
        <taxon>Lysobacteraceae</taxon>
        <taxon>Xanthomonas</taxon>
    </lineage>
</organism>
<feature type="region of interest" description="Disordered" evidence="1">
    <location>
        <begin position="289"/>
        <end position="317"/>
    </location>
</feature>
<reference evidence="2 3" key="1">
    <citation type="submission" date="2022-08" db="EMBL/GenBank/DDBJ databases">
        <title>Whole genome sequencing-based tracing of a 2022 introduction and outbreak of Xanthomonas hortorum pv. pelargonii.</title>
        <authorList>
            <person name="Iruegas-Bocardo F."/>
            <person name="Weisberg A.K."/>
            <person name="Riutta E.R."/>
            <person name="Kilday K."/>
            <person name="Bonkowski J.C."/>
            <person name="Creswell T."/>
            <person name="Daughtrey M.L."/>
            <person name="Rane K."/>
            <person name="Grunwald N.J."/>
            <person name="Chang J.H."/>
            <person name="Putnam M.L."/>
        </authorList>
    </citation>
    <scope>NUCLEOTIDE SEQUENCE [LARGE SCALE GENOMIC DNA]</scope>
    <source>
        <strain evidence="2 3">22-325</strain>
    </source>
</reference>
<evidence type="ECO:0000313" key="3">
    <source>
        <dbReference type="Proteomes" id="UP001304534"/>
    </source>
</evidence>
<feature type="region of interest" description="Disordered" evidence="1">
    <location>
        <begin position="662"/>
        <end position="684"/>
    </location>
</feature>
<dbReference type="GeneID" id="95584848"/>
<sequence>MNHPFDNQLVDALDADAAAAAETEARAQALLQEEADVGAWQKRIDEAREFDKEARKGYAIDRMYCANDIDHQVYDVSVPIAGTYVNLLTSFLFARDPEPSVLPAESVGSSRVQQAKLAGRTLEIVITSLWKKGRLKGAADQMVRSGLTIGPGWIKAAWHRQTDRDPIMSQQIDDLRTQIQAAQESERQLMAGDAPNPDELRAQYERQMASLEQQVEVVIYNGLCIDFVRGDDMQVAPAVPCLKDYLSAPWIAHRSFMTMDEAKAAYPDVVDEDGTTVLSKATQFFQAKASDNTAARTPTSDSVSDTDADSFRSGSAPGITESSNAHLCIWELWDKRTGTVITFAAGLKRYLRPAYQPDQKTTRFYAFFLWAPLWVDGRRHPQSLISRSRALLDEYNRIRTNYREHRRRAIPKLGFDAGAVEPDEARKMEAGAIGEMVGLNLNGQTSTQVLFPIQYNQIDPALYDTAVIRSELELIWGIQEALSSSIQTAKTATEADIQQQGTESRLGYSRDSLDEVFGELAQYTAEVAMSPAGLTTEEAQQIAGPEALWVQMDEPDMLTALLFVDIRAGSSGRPATNLRRQQWGAILPQLQQAVVQIGQMRGASSLDIANSLEQLMVETIERTGDSSIDAYSFIPQAPQPDPMAALGAPGMPMDPAAIPMPPEAANVPAMPMPAPPAESLTPAA</sequence>
<evidence type="ECO:0008006" key="4">
    <source>
        <dbReference type="Google" id="ProtNLM"/>
    </source>
</evidence>
<accession>A0ABZ0D8N8</accession>
<dbReference type="Proteomes" id="UP001304534">
    <property type="component" value="Chromosome"/>
</dbReference>
<keyword evidence="3" id="KW-1185">Reference proteome</keyword>
<proteinExistence type="predicted"/>
<name>A0ABZ0D8N8_9XANT</name>
<evidence type="ECO:0000256" key="1">
    <source>
        <dbReference type="SAM" id="MobiDB-lite"/>
    </source>
</evidence>
<gene>
    <name evidence="2" type="ORF">NYR99_13200</name>
</gene>
<protein>
    <recommendedName>
        <fullName evidence="4">Portal protein</fullName>
    </recommendedName>
</protein>
<dbReference type="RefSeq" id="WP_316686256.1">
    <property type="nucleotide sequence ID" value="NZ_CP103837.1"/>
</dbReference>
<dbReference type="EMBL" id="CP103840">
    <property type="protein sequence ID" value="WOB24756.1"/>
    <property type="molecule type" value="Genomic_DNA"/>
</dbReference>